<evidence type="ECO:0000313" key="6">
    <source>
        <dbReference type="Proteomes" id="UP000326302"/>
    </source>
</evidence>
<dbReference type="EMBL" id="QJOW01000002">
    <property type="protein sequence ID" value="KAB7517035.1"/>
    <property type="molecule type" value="Genomic_DNA"/>
</dbReference>
<comment type="caution">
    <text evidence="3">The sequence shown here is derived from an EMBL/GenBank/DDBJ whole genome shotgun (WGS) entry which is preliminary data.</text>
</comment>
<accession>A0A5N5UE89</accession>
<feature type="region of interest" description="Disordered" evidence="1">
    <location>
        <begin position="1"/>
        <end position="106"/>
    </location>
</feature>
<dbReference type="Proteomes" id="UP000326207">
    <property type="component" value="Unassembled WGS sequence"/>
</dbReference>
<organism evidence="3 6">
    <name type="scientific">Halosegnis rubeus</name>
    <dbReference type="NCBI Taxonomy" id="2212850"/>
    <lineage>
        <taxon>Archaea</taxon>
        <taxon>Methanobacteriati</taxon>
        <taxon>Methanobacteriota</taxon>
        <taxon>Stenosarchaea group</taxon>
        <taxon>Halobacteria</taxon>
        <taxon>Halobacteriales</taxon>
        <taxon>Natronomonadaceae</taxon>
        <taxon>Halosegnis</taxon>
    </lineage>
</organism>
<dbReference type="RefSeq" id="WP_152119918.1">
    <property type="nucleotide sequence ID" value="NZ_QJOW01000002.1"/>
</dbReference>
<evidence type="ECO:0000313" key="7">
    <source>
        <dbReference type="Proteomes" id="UP000326865"/>
    </source>
</evidence>
<gene>
    <name evidence="2" type="ORF">DM867_00980</name>
    <name evidence="3" type="ORF">DMP03_06660</name>
    <name evidence="4" type="ORF">DP108_00870</name>
</gene>
<evidence type="ECO:0000256" key="1">
    <source>
        <dbReference type="SAM" id="MobiDB-lite"/>
    </source>
</evidence>
<protein>
    <recommendedName>
        <fullName evidence="8">Helix-hairpin-helix domain-containing protein</fullName>
    </recommendedName>
</protein>
<dbReference type="Proteomes" id="UP000326302">
    <property type="component" value="Unassembled WGS sequence"/>
</dbReference>
<name>A0A5N5UE89_9EURY</name>
<evidence type="ECO:0000313" key="3">
    <source>
        <dbReference type="EMBL" id="KAB7517035.1"/>
    </source>
</evidence>
<dbReference type="GO" id="GO:0000166">
    <property type="term" value="F:nucleotide binding"/>
    <property type="evidence" value="ECO:0007669"/>
    <property type="project" value="InterPro"/>
</dbReference>
<dbReference type="SUPFAM" id="SSF47794">
    <property type="entry name" value="Rad51 N-terminal domain-like"/>
    <property type="match status" value="1"/>
</dbReference>
<accession>A0A5N5ULN6</accession>
<dbReference type="Pfam" id="PF14520">
    <property type="entry name" value="HHH_5"/>
    <property type="match status" value="1"/>
</dbReference>
<dbReference type="EMBL" id="QMDY01000001">
    <property type="protein sequence ID" value="KAB7519837.1"/>
    <property type="molecule type" value="Genomic_DNA"/>
</dbReference>
<dbReference type="OrthoDB" id="202878at2157"/>
<evidence type="ECO:0008006" key="8">
    <source>
        <dbReference type="Google" id="ProtNLM"/>
    </source>
</evidence>
<dbReference type="EMBL" id="QKKZ01000001">
    <property type="protein sequence ID" value="KAB7515750.1"/>
    <property type="molecule type" value="Genomic_DNA"/>
</dbReference>
<dbReference type="Gene3D" id="1.10.150.20">
    <property type="entry name" value="5' to 3' exonuclease, C-terminal subdomain"/>
    <property type="match status" value="1"/>
</dbReference>
<evidence type="ECO:0000313" key="4">
    <source>
        <dbReference type="EMBL" id="KAB7519837.1"/>
    </source>
</evidence>
<evidence type="ECO:0000313" key="2">
    <source>
        <dbReference type="EMBL" id="KAB7515750.1"/>
    </source>
</evidence>
<reference evidence="5 6" key="1">
    <citation type="submission" date="2019-10" db="EMBL/GenBank/DDBJ databases">
        <title>Unraveling microbial dark matter from salterns through culturing: the case of the genus Halosegnis.</title>
        <authorList>
            <person name="Duran-Viseras A."/>
            <person name="Andrei A.-S."/>
            <person name="Vera-Gargallo B."/>
            <person name="Ghai R."/>
            <person name="Sanchez-Porro C."/>
            <person name="Ventosa A."/>
        </authorList>
    </citation>
    <scope>NUCLEOTIDE SEQUENCE [LARGE SCALE GENOMIC DNA]</scope>
    <source>
        <strain evidence="3 6">F17-44</strain>
        <strain evidence="2 7">F18-79</strain>
        <strain evidence="4 5">F19-13</strain>
    </source>
</reference>
<dbReference type="Proteomes" id="UP000326865">
    <property type="component" value="Unassembled WGS sequence"/>
</dbReference>
<proteinExistence type="predicted"/>
<feature type="compositionally biased region" description="Basic and acidic residues" evidence="1">
    <location>
        <begin position="26"/>
        <end position="49"/>
    </location>
</feature>
<accession>A0A5N5UAV4</accession>
<keyword evidence="7" id="KW-1185">Reference proteome</keyword>
<sequence length="156" mass="16102">MGLLDTIKSVLGLGSARDTEPQPDASSEHAVKSPASEKEDDEAVAHREGSAAVTEEPPEDHVAEPAEATEVTDHAGTETSAAEPAEAAGPVPEEPTDGSPHVESINGIGPAYAKRLEEAGVESVADLADADADWLADETGISAKRLTDWIARAGEQ</sequence>
<evidence type="ECO:0000313" key="5">
    <source>
        <dbReference type="Proteomes" id="UP000326207"/>
    </source>
</evidence>
<dbReference type="AlphaFoldDB" id="A0A5N5UE89"/>
<dbReference type="InterPro" id="IPR010995">
    <property type="entry name" value="DNA_repair_Rad51/TF_NusA_a-hlx"/>
</dbReference>
<feature type="compositionally biased region" description="Low complexity" evidence="1">
    <location>
        <begin position="77"/>
        <end position="91"/>
    </location>
</feature>